<evidence type="ECO:0000259" key="1">
    <source>
        <dbReference type="Pfam" id="PF04028"/>
    </source>
</evidence>
<evidence type="ECO:0000313" key="3">
    <source>
        <dbReference type="Proteomes" id="UP001239462"/>
    </source>
</evidence>
<dbReference type="InterPro" id="IPR007172">
    <property type="entry name" value="DUF374"/>
</dbReference>
<proteinExistence type="predicted"/>
<comment type="caution">
    <text evidence="2">The sequence shown here is derived from an EMBL/GenBank/DDBJ whole genome shotgun (WGS) entry which is preliminary data.</text>
</comment>
<keyword evidence="3" id="KW-1185">Reference proteome</keyword>
<accession>A0ABT7PHA8</accession>
<reference evidence="2 3" key="1">
    <citation type="submission" date="2023-06" db="EMBL/GenBank/DDBJ databases">
        <title>Roseiconus lacunae JC819 isolated from Gulf of Mannar region, Tamil Nadu.</title>
        <authorList>
            <person name="Pk S."/>
            <person name="Ch S."/>
            <person name="Ch V.R."/>
        </authorList>
    </citation>
    <scope>NUCLEOTIDE SEQUENCE [LARGE SCALE GENOMIC DNA]</scope>
    <source>
        <strain evidence="2 3">JC819</strain>
    </source>
</reference>
<protein>
    <submittedName>
        <fullName evidence="2">DUF374 domain-containing protein</fullName>
    </submittedName>
</protein>
<gene>
    <name evidence="2" type="ORF">QTN89_09825</name>
</gene>
<dbReference type="EMBL" id="JASZZN010000006">
    <property type="protein sequence ID" value="MDM4015728.1"/>
    <property type="molecule type" value="Genomic_DNA"/>
</dbReference>
<dbReference type="Proteomes" id="UP001239462">
    <property type="component" value="Unassembled WGS sequence"/>
</dbReference>
<name>A0ABT7PHA8_9BACT</name>
<organism evidence="2 3">
    <name type="scientific">Roseiconus lacunae</name>
    <dbReference type="NCBI Taxonomy" id="2605694"/>
    <lineage>
        <taxon>Bacteria</taxon>
        <taxon>Pseudomonadati</taxon>
        <taxon>Planctomycetota</taxon>
        <taxon>Planctomycetia</taxon>
        <taxon>Pirellulales</taxon>
        <taxon>Pirellulaceae</taxon>
        <taxon>Roseiconus</taxon>
    </lineage>
</organism>
<sequence length="228" mass="25355">MTLLLTVQSWMLGFVMLGLRLTCRVKVHNDPRGQLRERGQAYAFSILHAHSVAAAINREPRTAAMVSQSEDGQLLIPAYRLLRIKAIRGSSQRTGRRKGGREALDQLVKYVAIDSPVVLAVDGPRGPRNHVRKGITVLSRQSGAAVVNVAMVPRKRIVLAGTWDRMQIPWPFSCVDAYFGEPLIPDENESIEDYRVRIQDSLNQLEAKYDPVECKAAGDKAAARETRA</sequence>
<evidence type="ECO:0000313" key="2">
    <source>
        <dbReference type="EMBL" id="MDM4015728.1"/>
    </source>
</evidence>
<dbReference type="RefSeq" id="WP_149497464.1">
    <property type="nucleotide sequence ID" value="NZ_JAJMQV010000015.1"/>
</dbReference>
<dbReference type="Pfam" id="PF04028">
    <property type="entry name" value="DUF374"/>
    <property type="match status" value="1"/>
</dbReference>
<feature type="domain" description="DUF374" evidence="1">
    <location>
        <begin position="57"/>
        <end position="128"/>
    </location>
</feature>